<feature type="compositionally biased region" description="Basic and acidic residues" evidence="6">
    <location>
        <begin position="421"/>
        <end position="431"/>
    </location>
</feature>
<evidence type="ECO:0000256" key="5">
    <source>
        <dbReference type="ARBA" id="ARBA00038359"/>
    </source>
</evidence>
<evidence type="ECO:0000313" key="9">
    <source>
        <dbReference type="EMBL" id="CAF9930543.1"/>
    </source>
</evidence>
<feature type="transmembrane region" description="Helical" evidence="7">
    <location>
        <begin position="220"/>
        <end position="240"/>
    </location>
</feature>
<comment type="caution">
    <text evidence="9">The sequence shown here is derived from an EMBL/GenBank/DDBJ whole genome shotgun (WGS) entry which is preliminary data.</text>
</comment>
<evidence type="ECO:0000256" key="6">
    <source>
        <dbReference type="SAM" id="MobiDB-lite"/>
    </source>
</evidence>
<feature type="region of interest" description="Disordered" evidence="6">
    <location>
        <begin position="389"/>
        <end position="431"/>
    </location>
</feature>
<evidence type="ECO:0000256" key="3">
    <source>
        <dbReference type="ARBA" id="ARBA00022989"/>
    </source>
</evidence>
<keyword evidence="3 7" id="KW-1133">Transmembrane helix</keyword>
<feature type="transmembrane region" description="Helical" evidence="7">
    <location>
        <begin position="25"/>
        <end position="46"/>
    </location>
</feature>
<feature type="transmembrane region" description="Helical" evidence="7">
    <location>
        <begin position="260"/>
        <end position="279"/>
    </location>
</feature>
<keyword evidence="10" id="KW-1185">Reference proteome</keyword>
<dbReference type="Pfam" id="PF20684">
    <property type="entry name" value="Fung_rhodopsin"/>
    <property type="match status" value="1"/>
</dbReference>
<accession>A0A8H3FTE7</accession>
<dbReference type="GO" id="GO:0016020">
    <property type="term" value="C:membrane"/>
    <property type="evidence" value="ECO:0007669"/>
    <property type="project" value="UniProtKB-SubCell"/>
</dbReference>
<dbReference type="AlphaFoldDB" id="A0A8H3FTE7"/>
<proteinExistence type="inferred from homology"/>
<evidence type="ECO:0000259" key="8">
    <source>
        <dbReference type="Pfam" id="PF20684"/>
    </source>
</evidence>
<keyword evidence="2 7" id="KW-0812">Transmembrane</keyword>
<evidence type="ECO:0000313" key="10">
    <source>
        <dbReference type="Proteomes" id="UP000664521"/>
    </source>
</evidence>
<feature type="transmembrane region" description="Helical" evidence="7">
    <location>
        <begin position="58"/>
        <end position="77"/>
    </location>
</feature>
<feature type="domain" description="Rhodopsin" evidence="8">
    <location>
        <begin position="42"/>
        <end position="279"/>
    </location>
</feature>
<dbReference type="InterPro" id="IPR052337">
    <property type="entry name" value="SAT4-like"/>
</dbReference>
<comment type="subcellular location">
    <subcellularLocation>
        <location evidence="1">Membrane</location>
        <topology evidence="1">Multi-pass membrane protein</topology>
    </subcellularLocation>
</comment>
<evidence type="ECO:0000256" key="1">
    <source>
        <dbReference type="ARBA" id="ARBA00004141"/>
    </source>
</evidence>
<comment type="similarity">
    <text evidence="5">Belongs to the SAT4 family.</text>
</comment>
<dbReference type="PANTHER" id="PTHR33048:SF47">
    <property type="entry name" value="INTEGRAL MEMBRANE PROTEIN-RELATED"/>
    <property type="match status" value="1"/>
</dbReference>
<evidence type="ECO:0000256" key="2">
    <source>
        <dbReference type="ARBA" id="ARBA00022692"/>
    </source>
</evidence>
<feature type="transmembrane region" description="Helical" evidence="7">
    <location>
        <begin position="107"/>
        <end position="124"/>
    </location>
</feature>
<feature type="transmembrane region" description="Helical" evidence="7">
    <location>
        <begin position="136"/>
        <end position="163"/>
    </location>
</feature>
<sequence>MSVNISPEERAYQLAHPDETSTQGLEAYCIVGLCVIEIAVALRLWGKRLQKLEVMLEDYLLMICAVLAIGYATTGIIDVHHGYGHHTLTISAHDFKVRAPNGYANNLIYTTTFPISRISLVLLYKRVFRPKTWFKYPCWILIAAYTGYSISTVFVDAFGILPVKAAFDKTVPVKHTIDWSKLVLGNCIFNIITDSALLVLPLTIIWTLNMSKWSRLGLSFVFSLGVLTLVAACMRCYYSLSYNLADPDYSTGSGAFWTVTEVYLGILCPCLVTLHPVIVKTYDFVTSRLSSSNRERVSRFTGVSPGDHSKTELKSNAYMEMASASHGRGTSDVSPSLCSKPSDLEAQNGFSKGDVYMDKTPRPVDQGGNAIDQSAALATLDPRLQASAVSEGRMQPLGSSAQAGVHEERRGVPDHGIGVQRDWRLSSTRET</sequence>
<reference evidence="9" key="1">
    <citation type="submission" date="2021-03" db="EMBL/GenBank/DDBJ databases">
        <authorList>
            <person name="Tagirdzhanova G."/>
        </authorList>
    </citation>
    <scope>NUCLEOTIDE SEQUENCE</scope>
</reference>
<evidence type="ECO:0000256" key="7">
    <source>
        <dbReference type="SAM" id="Phobius"/>
    </source>
</evidence>
<feature type="region of interest" description="Disordered" evidence="6">
    <location>
        <begin position="324"/>
        <end position="369"/>
    </location>
</feature>
<dbReference type="PANTHER" id="PTHR33048">
    <property type="entry name" value="PTH11-LIKE INTEGRAL MEMBRANE PROTEIN (AFU_ORTHOLOGUE AFUA_5G11245)"/>
    <property type="match status" value="1"/>
</dbReference>
<evidence type="ECO:0000256" key="4">
    <source>
        <dbReference type="ARBA" id="ARBA00023136"/>
    </source>
</evidence>
<dbReference type="OrthoDB" id="444631at2759"/>
<feature type="transmembrane region" description="Helical" evidence="7">
    <location>
        <begin position="183"/>
        <end position="208"/>
    </location>
</feature>
<gene>
    <name evidence="9" type="ORF">HETSPECPRED_007642</name>
</gene>
<dbReference type="Proteomes" id="UP000664521">
    <property type="component" value="Unassembled WGS sequence"/>
</dbReference>
<name>A0A8H3FTE7_9LECA</name>
<organism evidence="9 10">
    <name type="scientific">Heterodermia speciosa</name>
    <dbReference type="NCBI Taxonomy" id="116794"/>
    <lineage>
        <taxon>Eukaryota</taxon>
        <taxon>Fungi</taxon>
        <taxon>Dikarya</taxon>
        <taxon>Ascomycota</taxon>
        <taxon>Pezizomycotina</taxon>
        <taxon>Lecanoromycetes</taxon>
        <taxon>OSLEUM clade</taxon>
        <taxon>Lecanoromycetidae</taxon>
        <taxon>Caliciales</taxon>
        <taxon>Physciaceae</taxon>
        <taxon>Heterodermia</taxon>
    </lineage>
</organism>
<dbReference type="InterPro" id="IPR049326">
    <property type="entry name" value="Rhodopsin_dom_fungi"/>
</dbReference>
<protein>
    <recommendedName>
        <fullName evidence="8">Rhodopsin domain-containing protein</fullName>
    </recommendedName>
</protein>
<keyword evidence="4 7" id="KW-0472">Membrane</keyword>
<dbReference type="EMBL" id="CAJPDS010000056">
    <property type="protein sequence ID" value="CAF9930543.1"/>
    <property type="molecule type" value="Genomic_DNA"/>
</dbReference>